<feature type="chain" id="PRO_5043362185" description="F-box domain-containing protein" evidence="1">
    <location>
        <begin position="29"/>
        <end position="312"/>
    </location>
</feature>
<name>A0AAV9WU25_9PEZI</name>
<protein>
    <recommendedName>
        <fullName evidence="4">F-box domain-containing protein</fullName>
    </recommendedName>
</protein>
<keyword evidence="1" id="KW-0732">Signal</keyword>
<gene>
    <name evidence="2" type="ORF">TWF694_005397</name>
</gene>
<organism evidence="2 3">
    <name type="scientific">Orbilia ellipsospora</name>
    <dbReference type="NCBI Taxonomy" id="2528407"/>
    <lineage>
        <taxon>Eukaryota</taxon>
        <taxon>Fungi</taxon>
        <taxon>Dikarya</taxon>
        <taxon>Ascomycota</taxon>
        <taxon>Pezizomycotina</taxon>
        <taxon>Orbiliomycetes</taxon>
        <taxon>Orbiliales</taxon>
        <taxon>Orbiliaceae</taxon>
        <taxon>Orbilia</taxon>
    </lineage>
</organism>
<comment type="caution">
    <text evidence="2">The sequence shown here is derived from an EMBL/GenBank/DDBJ whole genome shotgun (WGS) entry which is preliminary data.</text>
</comment>
<evidence type="ECO:0000256" key="1">
    <source>
        <dbReference type="SAM" id="SignalP"/>
    </source>
</evidence>
<evidence type="ECO:0008006" key="4">
    <source>
        <dbReference type="Google" id="ProtNLM"/>
    </source>
</evidence>
<dbReference type="SUPFAM" id="SSF81383">
    <property type="entry name" value="F-box domain"/>
    <property type="match status" value="1"/>
</dbReference>
<feature type="signal peptide" evidence="1">
    <location>
        <begin position="1"/>
        <end position="28"/>
    </location>
</feature>
<dbReference type="InterPro" id="IPR036047">
    <property type="entry name" value="F-box-like_dom_sf"/>
</dbReference>
<evidence type="ECO:0000313" key="3">
    <source>
        <dbReference type="Proteomes" id="UP001365542"/>
    </source>
</evidence>
<dbReference type="Proteomes" id="UP001365542">
    <property type="component" value="Unassembled WGS sequence"/>
</dbReference>
<proteinExistence type="predicted"/>
<dbReference type="Gene3D" id="1.20.1280.50">
    <property type="match status" value="1"/>
</dbReference>
<dbReference type="AlphaFoldDB" id="A0AAV9WU25"/>
<keyword evidence="3" id="KW-1185">Reference proteome</keyword>
<dbReference type="EMBL" id="JAVHJO010000017">
    <property type="protein sequence ID" value="KAK6525251.1"/>
    <property type="molecule type" value="Genomic_DNA"/>
</dbReference>
<accession>A0AAV9WU25</accession>
<evidence type="ECO:0000313" key="2">
    <source>
        <dbReference type="EMBL" id="KAK6525251.1"/>
    </source>
</evidence>
<sequence>MSLPPPTNILAIPEILILILTELPPVELLTTARGVCKLWQTTVDSIAILRWKTWSQYTPVPPPSIRHLYPNDCTSLCLTKSRDDHNEPCGVHPYSNVFEVNPLALDLVQRVWRRCMRLQRNEQHKESHMVTNANNATNTAESFCPSAGLLRPASYAKNIWIYAGVYRSRWGMDTRTYHYNSTTQQGNTTVDTVNINVLANTLLEGWQIKMREPKKDRSFLCLRRENVPEEEYYSLIIQVFGNQAENTSGQGVVGDTEITIKLHMKEPYAIAAVETNGNPETYKIDGSGGSRWPAYTAPEHAPTGGLTTKVSS</sequence>
<reference evidence="2 3" key="1">
    <citation type="submission" date="2019-10" db="EMBL/GenBank/DDBJ databases">
        <authorList>
            <person name="Palmer J.M."/>
        </authorList>
    </citation>
    <scope>NUCLEOTIDE SEQUENCE [LARGE SCALE GENOMIC DNA]</scope>
    <source>
        <strain evidence="2 3">TWF694</strain>
    </source>
</reference>